<dbReference type="RefSeq" id="XP_053060294.1">
    <property type="nucleotide sequence ID" value="XM_053204319.1"/>
</dbReference>
<gene>
    <name evidence="3 4 5 6" type="primary">LOC113596699</name>
</gene>
<organism evidence="2 3">
    <name type="scientific">Acinonyx jubatus</name>
    <name type="common">Cheetah</name>
    <dbReference type="NCBI Taxonomy" id="32536"/>
    <lineage>
        <taxon>Eukaryota</taxon>
        <taxon>Metazoa</taxon>
        <taxon>Chordata</taxon>
        <taxon>Craniata</taxon>
        <taxon>Vertebrata</taxon>
        <taxon>Euteleostomi</taxon>
        <taxon>Mammalia</taxon>
        <taxon>Eutheria</taxon>
        <taxon>Laurasiatheria</taxon>
        <taxon>Carnivora</taxon>
        <taxon>Feliformia</taxon>
        <taxon>Felidae</taxon>
        <taxon>Felinae</taxon>
        <taxon>Acinonyx</taxon>
    </lineage>
</organism>
<evidence type="ECO:0000313" key="3">
    <source>
        <dbReference type="RefSeq" id="XP_026906855.1"/>
    </source>
</evidence>
<name>A0A6J1YRY5_ACIJB</name>
<reference evidence="3 4" key="1">
    <citation type="submission" date="2025-04" db="UniProtKB">
        <authorList>
            <consortium name="RefSeq"/>
        </authorList>
    </citation>
    <scope>IDENTIFICATION</scope>
    <source>
        <tissue evidence="3 4">Blood</tissue>
    </source>
</reference>
<evidence type="ECO:0000313" key="4">
    <source>
        <dbReference type="RefSeq" id="XP_026906856.1"/>
    </source>
</evidence>
<accession>A0A6J1YRY5</accession>
<dbReference type="RefSeq" id="XP_053060295.1">
    <property type="nucleotide sequence ID" value="XM_053204320.1"/>
</dbReference>
<protein>
    <submittedName>
        <fullName evidence="3 4 5 6">Uncharacterized protein LOC113596699</fullName>
    </submittedName>
</protein>
<feature type="compositionally biased region" description="Low complexity" evidence="1">
    <location>
        <begin position="59"/>
        <end position="71"/>
    </location>
</feature>
<dbReference type="AlphaFoldDB" id="A0A6J1YRY5"/>
<keyword evidence="2" id="KW-1185">Reference proteome</keyword>
<dbReference type="KEGG" id="aju:113596699"/>
<sequence>MTVGTAERGVSRMVRMGSGPSAPSLLSWEGVRARGAPPYSYHHSLSVWLDRFPGLARVGSSSGRGRPWGRGQETGTPEPLYSQANDISTHTQRRVLPCGQSPWVGEGLAPGPVHPARPARLPPLAGPAWPWKAQSAQRRPYHSLLALASQPPLGSEVRTVLSSSAPHSSPHPHPRQAHHPAQTEGRHVLRGASPASSFSAHLVQEAQALEAGHQRSSMAWVPHNRCAGMGHFTGNQKNTPAEVGGGPAWAPRGTASLGDSASMHLRHVVIPPRTCSSPGRRAGGEPEVSLSSQACGGLGNPSHQSPTSGPLF</sequence>
<feature type="region of interest" description="Disordered" evidence="1">
    <location>
        <begin position="59"/>
        <end position="80"/>
    </location>
</feature>
<evidence type="ECO:0000313" key="2">
    <source>
        <dbReference type="Proteomes" id="UP001652583"/>
    </source>
</evidence>
<feature type="region of interest" description="Disordered" evidence="1">
    <location>
        <begin position="155"/>
        <end position="187"/>
    </location>
</feature>
<dbReference type="RefSeq" id="XP_026906855.1">
    <property type="nucleotide sequence ID" value="XM_027051054.1"/>
</dbReference>
<feature type="compositionally biased region" description="Polar residues" evidence="1">
    <location>
        <begin position="301"/>
        <end position="312"/>
    </location>
</feature>
<dbReference type="Proteomes" id="UP001652583">
    <property type="component" value="Chromosome D4"/>
</dbReference>
<evidence type="ECO:0000313" key="5">
    <source>
        <dbReference type="RefSeq" id="XP_053060294.1"/>
    </source>
</evidence>
<feature type="region of interest" description="Disordered" evidence="1">
    <location>
        <begin position="271"/>
        <end position="312"/>
    </location>
</feature>
<dbReference type="GeneID" id="113596699"/>
<feature type="region of interest" description="Disordered" evidence="1">
    <location>
        <begin position="1"/>
        <end position="21"/>
    </location>
</feature>
<evidence type="ECO:0000313" key="6">
    <source>
        <dbReference type="RefSeq" id="XP_053060295.1"/>
    </source>
</evidence>
<evidence type="ECO:0000256" key="1">
    <source>
        <dbReference type="SAM" id="MobiDB-lite"/>
    </source>
</evidence>
<proteinExistence type="predicted"/>
<dbReference type="RefSeq" id="XP_026906856.1">
    <property type="nucleotide sequence ID" value="XM_027051055.1"/>
</dbReference>